<proteinExistence type="predicted"/>
<reference evidence="2 3" key="1">
    <citation type="submission" date="2024-06" db="EMBL/GenBank/DDBJ databases">
        <title>The Natural Products Discovery Center: Release of the First 8490 Sequenced Strains for Exploring Actinobacteria Biosynthetic Diversity.</title>
        <authorList>
            <person name="Kalkreuter E."/>
            <person name="Kautsar S.A."/>
            <person name="Yang D."/>
            <person name="Bader C.D."/>
            <person name="Teijaro C.N."/>
            <person name="Fluegel L."/>
            <person name="Davis C.M."/>
            <person name="Simpson J.R."/>
            <person name="Lauterbach L."/>
            <person name="Steele A.D."/>
            <person name="Gui C."/>
            <person name="Meng S."/>
            <person name="Li G."/>
            <person name="Viehrig K."/>
            <person name="Ye F."/>
            <person name="Su P."/>
            <person name="Kiefer A.F."/>
            <person name="Nichols A."/>
            <person name="Cepeda A.J."/>
            <person name="Yan W."/>
            <person name="Fan B."/>
            <person name="Jiang Y."/>
            <person name="Adhikari A."/>
            <person name="Zheng C.-J."/>
            <person name="Schuster L."/>
            <person name="Cowan T.M."/>
            <person name="Smanski M.J."/>
            <person name="Chevrette M.G."/>
            <person name="De Carvalho L.P.S."/>
            <person name="Shen B."/>
        </authorList>
    </citation>
    <scope>NUCLEOTIDE SEQUENCE [LARGE SCALE GENOMIC DNA]</scope>
    <source>
        <strain evidence="2 3">NPDC048274</strain>
    </source>
</reference>
<comment type="caution">
    <text evidence="2">The sequence shown here is derived from an EMBL/GenBank/DDBJ whole genome shotgun (WGS) entry which is preliminary data.</text>
</comment>
<dbReference type="Proteomes" id="UP001551582">
    <property type="component" value="Unassembled WGS sequence"/>
</dbReference>
<evidence type="ECO:0000313" key="3">
    <source>
        <dbReference type="Proteomes" id="UP001551582"/>
    </source>
</evidence>
<protein>
    <submittedName>
        <fullName evidence="2">Uncharacterized protein</fullName>
    </submittedName>
</protein>
<dbReference type="RefSeq" id="WP_359977770.1">
    <property type="nucleotide sequence ID" value="NZ_JBEZLS010000005.1"/>
</dbReference>
<dbReference type="EMBL" id="JBEZLS010000005">
    <property type="protein sequence ID" value="MEU9351100.1"/>
    <property type="molecule type" value="Genomic_DNA"/>
</dbReference>
<gene>
    <name evidence="2" type="ORF">AB0D65_08760</name>
</gene>
<organism evidence="2 3">
    <name type="scientific">Streptomyces griseoloalbus</name>
    <dbReference type="NCBI Taxonomy" id="67303"/>
    <lineage>
        <taxon>Bacteria</taxon>
        <taxon>Bacillati</taxon>
        <taxon>Actinomycetota</taxon>
        <taxon>Actinomycetes</taxon>
        <taxon>Kitasatosporales</taxon>
        <taxon>Streptomycetaceae</taxon>
        <taxon>Streptomyces</taxon>
    </lineage>
</organism>
<evidence type="ECO:0000313" key="2">
    <source>
        <dbReference type="EMBL" id="MEU9351100.1"/>
    </source>
</evidence>
<sequence>MSEAAGAVLRALATGPGGPPPELAPVLRHGTAPGEVADAAVPEYLTAAGLTVLTSGTLPLTTTEYCPDGTRIELPSTWYVTGRAA</sequence>
<evidence type="ECO:0000256" key="1">
    <source>
        <dbReference type="SAM" id="MobiDB-lite"/>
    </source>
</evidence>
<name>A0ABV3E1U2_9ACTN</name>
<feature type="region of interest" description="Disordered" evidence="1">
    <location>
        <begin position="1"/>
        <end position="22"/>
    </location>
</feature>
<keyword evidence="3" id="KW-1185">Reference proteome</keyword>
<accession>A0ABV3E1U2</accession>